<dbReference type="SUPFAM" id="SSF53850">
    <property type="entry name" value="Periplasmic binding protein-like II"/>
    <property type="match status" value="1"/>
</dbReference>
<dbReference type="Gene3D" id="3.40.190.10">
    <property type="entry name" value="Periplasmic binding protein-like II"/>
    <property type="match status" value="2"/>
</dbReference>
<evidence type="ECO:0000313" key="7">
    <source>
        <dbReference type="Proteomes" id="UP000677913"/>
    </source>
</evidence>
<dbReference type="GO" id="GO:0015276">
    <property type="term" value="F:ligand-gated monoatomic ion channel activity"/>
    <property type="evidence" value="ECO:0007669"/>
    <property type="project" value="InterPro"/>
</dbReference>
<feature type="region of interest" description="Disordered" evidence="2">
    <location>
        <begin position="31"/>
        <end position="53"/>
    </location>
</feature>
<sequence length="305" mass="30774">MPQLIGHRAVAAGAILAAALLAAGCASNPASSTGSGSGSSASASTGSDPKSLVPADIKSKGTLIVATDASYAPNEFFDTDGKTIIGMDADLAQALGQELGLKVTVQNVTFDSIIAGLAANKYDLGMSSFTDTKEREKTVDFVTYFSAGSSLMVKAGNPEGLKPNDVSLCGKTIAVEKGTIQESTDVPADTKTCTAAGKPAVKDLSFDDQNGANLALDSGRADGVLADSPVAAYAAKQSNGKFVITGQPYGTAPYGIAIPKGNGMAPAVLAALKVLMTNGSYTQILTKWGIQDGAITNPVIDGATS</sequence>
<evidence type="ECO:0000256" key="2">
    <source>
        <dbReference type="SAM" id="MobiDB-lite"/>
    </source>
</evidence>
<evidence type="ECO:0000259" key="5">
    <source>
        <dbReference type="SMART" id="SM00079"/>
    </source>
</evidence>
<dbReference type="GO" id="GO:0016020">
    <property type="term" value="C:membrane"/>
    <property type="evidence" value="ECO:0007669"/>
    <property type="project" value="InterPro"/>
</dbReference>
<dbReference type="InterPro" id="IPR001638">
    <property type="entry name" value="Solute-binding_3/MltF_N"/>
</dbReference>
<organism evidence="6 7">
    <name type="scientific">Actinocrinis puniceicyclus</name>
    <dbReference type="NCBI Taxonomy" id="977794"/>
    <lineage>
        <taxon>Bacteria</taxon>
        <taxon>Bacillati</taxon>
        <taxon>Actinomycetota</taxon>
        <taxon>Actinomycetes</taxon>
        <taxon>Catenulisporales</taxon>
        <taxon>Actinospicaceae</taxon>
        <taxon>Actinocrinis</taxon>
    </lineage>
</organism>
<feature type="domain" description="Solute-binding protein family 3/N-terminal" evidence="4">
    <location>
        <begin position="62"/>
        <end position="292"/>
    </location>
</feature>
<gene>
    <name evidence="6" type="ORF">KGA66_06515</name>
</gene>
<dbReference type="AlphaFoldDB" id="A0A8J8BC27"/>
<dbReference type="RefSeq" id="WP_211465621.1">
    <property type="nucleotide sequence ID" value="NZ_JAGSXH010000014.1"/>
</dbReference>
<keyword evidence="7" id="KW-1185">Reference proteome</keyword>
<evidence type="ECO:0000256" key="3">
    <source>
        <dbReference type="SAM" id="SignalP"/>
    </source>
</evidence>
<protein>
    <submittedName>
        <fullName evidence="6">ABC transporter substrate-binding protein</fullName>
    </submittedName>
</protein>
<reference evidence="6" key="1">
    <citation type="submission" date="2021-04" db="EMBL/GenBank/DDBJ databases">
        <title>Genome based classification of Actinospica acidithermotolerans sp. nov., an actinobacterium isolated from an Indonesian hot spring.</title>
        <authorList>
            <person name="Kusuma A.B."/>
            <person name="Putra K.E."/>
            <person name="Nafisah S."/>
            <person name="Loh J."/>
            <person name="Nouioui I."/>
            <person name="Goodfellow M."/>
        </authorList>
    </citation>
    <scope>NUCLEOTIDE SEQUENCE</scope>
    <source>
        <strain evidence="6">DSM 45618</strain>
    </source>
</reference>
<dbReference type="Pfam" id="PF00497">
    <property type="entry name" value="SBP_bac_3"/>
    <property type="match status" value="1"/>
</dbReference>
<proteinExistence type="predicted"/>
<evidence type="ECO:0000256" key="1">
    <source>
        <dbReference type="ARBA" id="ARBA00022729"/>
    </source>
</evidence>
<dbReference type="InterPro" id="IPR001320">
    <property type="entry name" value="Iontro_rcpt_C"/>
</dbReference>
<comment type="caution">
    <text evidence="6">The sequence shown here is derived from an EMBL/GenBank/DDBJ whole genome shotgun (WGS) entry which is preliminary data.</text>
</comment>
<name>A0A8J8BC27_9ACTN</name>
<dbReference type="CDD" id="cd01004">
    <property type="entry name" value="PBP2_MidA_like"/>
    <property type="match status" value="1"/>
</dbReference>
<dbReference type="SMART" id="SM00079">
    <property type="entry name" value="PBPe"/>
    <property type="match status" value="1"/>
</dbReference>
<dbReference type="EMBL" id="JAGSXH010000014">
    <property type="protein sequence ID" value="MBS2962691.1"/>
    <property type="molecule type" value="Genomic_DNA"/>
</dbReference>
<accession>A0A8J8BC27</accession>
<keyword evidence="1 3" id="KW-0732">Signal</keyword>
<dbReference type="SMART" id="SM00062">
    <property type="entry name" value="PBPb"/>
    <property type="match status" value="1"/>
</dbReference>
<feature type="chain" id="PRO_5039622086" evidence="3">
    <location>
        <begin position="23"/>
        <end position="305"/>
    </location>
</feature>
<dbReference type="PANTHER" id="PTHR35936">
    <property type="entry name" value="MEMBRANE-BOUND LYTIC MUREIN TRANSGLYCOSYLASE F"/>
    <property type="match status" value="1"/>
</dbReference>
<evidence type="ECO:0000259" key="4">
    <source>
        <dbReference type="SMART" id="SM00062"/>
    </source>
</evidence>
<feature type="compositionally biased region" description="Low complexity" evidence="2">
    <location>
        <begin position="31"/>
        <end position="47"/>
    </location>
</feature>
<evidence type="ECO:0000313" key="6">
    <source>
        <dbReference type="EMBL" id="MBS2962691.1"/>
    </source>
</evidence>
<feature type="domain" description="Ionotropic glutamate receptor C-terminal" evidence="5">
    <location>
        <begin position="62"/>
        <end position="292"/>
    </location>
</feature>
<dbReference type="Proteomes" id="UP000677913">
    <property type="component" value="Unassembled WGS sequence"/>
</dbReference>
<dbReference type="PANTHER" id="PTHR35936:SF17">
    <property type="entry name" value="ARGININE-BINDING EXTRACELLULAR PROTEIN ARTP"/>
    <property type="match status" value="1"/>
</dbReference>
<feature type="signal peptide" evidence="3">
    <location>
        <begin position="1"/>
        <end position="22"/>
    </location>
</feature>